<name>A0A5K3FTJ9_MESCO</name>
<feature type="chain" id="PRO_5024411519" evidence="1">
    <location>
        <begin position="24"/>
        <end position="93"/>
    </location>
</feature>
<organism evidence="2">
    <name type="scientific">Mesocestoides corti</name>
    <name type="common">Flatworm</name>
    <dbReference type="NCBI Taxonomy" id="53468"/>
    <lineage>
        <taxon>Eukaryota</taxon>
        <taxon>Metazoa</taxon>
        <taxon>Spiralia</taxon>
        <taxon>Lophotrochozoa</taxon>
        <taxon>Platyhelminthes</taxon>
        <taxon>Cestoda</taxon>
        <taxon>Eucestoda</taxon>
        <taxon>Cyclophyllidea</taxon>
        <taxon>Mesocestoididae</taxon>
        <taxon>Mesocestoides</taxon>
    </lineage>
</organism>
<sequence length="93" mass="10406">MFLLMRFWQFRLLVSANTPSTAAAGSTANWCYLDNHQLQSIGRLVNPLFGTNENGQDGEPQKRNFSVAPVCNYDNAIVCRTTRHTSAAWADNL</sequence>
<keyword evidence="1" id="KW-0732">Signal</keyword>
<accession>A0A5K3FTJ9</accession>
<protein>
    <submittedName>
        <fullName evidence="2">Secreted protein</fullName>
    </submittedName>
</protein>
<dbReference type="WBParaSite" id="MCU_011556-RA">
    <property type="protein sequence ID" value="MCU_011556-RA"/>
    <property type="gene ID" value="MCU_011556"/>
</dbReference>
<evidence type="ECO:0000313" key="2">
    <source>
        <dbReference type="WBParaSite" id="MCU_011556-RA"/>
    </source>
</evidence>
<feature type="signal peptide" evidence="1">
    <location>
        <begin position="1"/>
        <end position="23"/>
    </location>
</feature>
<reference evidence="2" key="1">
    <citation type="submission" date="2019-11" db="UniProtKB">
        <authorList>
            <consortium name="WormBaseParasite"/>
        </authorList>
    </citation>
    <scope>IDENTIFICATION</scope>
</reference>
<evidence type="ECO:0000256" key="1">
    <source>
        <dbReference type="SAM" id="SignalP"/>
    </source>
</evidence>
<dbReference type="AlphaFoldDB" id="A0A5K3FTJ9"/>
<proteinExistence type="predicted"/>